<organism evidence="1 2">
    <name type="scientific">Microlunatus antarcticus</name>
    <dbReference type="NCBI Taxonomy" id="53388"/>
    <lineage>
        <taxon>Bacteria</taxon>
        <taxon>Bacillati</taxon>
        <taxon>Actinomycetota</taxon>
        <taxon>Actinomycetes</taxon>
        <taxon>Propionibacteriales</taxon>
        <taxon>Propionibacteriaceae</taxon>
        <taxon>Microlunatus</taxon>
    </lineage>
</organism>
<dbReference type="EMBL" id="JACHZG010000001">
    <property type="protein sequence ID" value="MBB3327434.1"/>
    <property type="molecule type" value="Genomic_DNA"/>
</dbReference>
<reference evidence="1 2" key="1">
    <citation type="submission" date="2020-08" db="EMBL/GenBank/DDBJ databases">
        <title>Sequencing the genomes of 1000 actinobacteria strains.</title>
        <authorList>
            <person name="Klenk H.-P."/>
        </authorList>
    </citation>
    <scope>NUCLEOTIDE SEQUENCE [LARGE SCALE GENOMIC DNA]</scope>
    <source>
        <strain evidence="1 2">DSM 11053</strain>
    </source>
</reference>
<dbReference type="Proteomes" id="UP000565572">
    <property type="component" value="Unassembled WGS sequence"/>
</dbReference>
<gene>
    <name evidence="1" type="ORF">FHX39_002378</name>
</gene>
<evidence type="ECO:0008006" key="3">
    <source>
        <dbReference type="Google" id="ProtNLM"/>
    </source>
</evidence>
<proteinExistence type="predicted"/>
<evidence type="ECO:0000313" key="1">
    <source>
        <dbReference type="EMBL" id="MBB3327434.1"/>
    </source>
</evidence>
<name>A0A7W5JW61_9ACTN</name>
<accession>A0A7W5JW61</accession>
<evidence type="ECO:0000313" key="2">
    <source>
        <dbReference type="Proteomes" id="UP000565572"/>
    </source>
</evidence>
<dbReference type="RefSeq" id="WP_183338657.1">
    <property type="nucleotide sequence ID" value="NZ_JACHZG010000001.1"/>
</dbReference>
<dbReference type="AlphaFoldDB" id="A0A7W5JW61"/>
<sequence length="186" mass="19928">MADDTRLSCGRSIDDVWSHVGGAPDEHERGCPYCLEARARLLRLSDATTDLRTAEAADPALQPEPDFTASVMSLVRAEVRRGQALPLDVDEDPGLTISEQAVVSLVWAAADAVPGVRARRCRVRLVDRDPGSTGPTDVDVDLALAVAPGTPLQATTEQLRTRVAALVDAEAGLRVRRVDLVVEDVL</sequence>
<comment type="caution">
    <text evidence="1">The sequence shown here is derived from an EMBL/GenBank/DDBJ whole genome shotgun (WGS) entry which is preliminary data.</text>
</comment>
<keyword evidence="2" id="KW-1185">Reference proteome</keyword>
<protein>
    <recommendedName>
        <fullName evidence="3">Asp23 family, cell envelope-related function</fullName>
    </recommendedName>
</protein>